<dbReference type="PATRIC" id="fig|316.101.peg.4510"/>
<gene>
    <name evidence="1" type="ORF">UF78_10195</name>
</gene>
<dbReference type="Proteomes" id="UP000032487">
    <property type="component" value="Unassembled WGS sequence"/>
</dbReference>
<dbReference type="RefSeq" id="WP_045162089.1">
    <property type="nucleotide sequence ID" value="NZ_JYHV01000016.1"/>
</dbReference>
<evidence type="ECO:0000313" key="1">
    <source>
        <dbReference type="EMBL" id="KJH82110.1"/>
    </source>
</evidence>
<reference evidence="1 2" key="1">
    <citation type="submission" date="2015-02" db="EMBL/GenBank/DDBJ databases">
        <title>Draft genome sequence of Pseudomonas stutzeri NT0128 isolated from wheat (Triticum turgidum) rhizosphere.</title>
        <authorList>
            <person name="Tovi N."/>
            <person name="Frenk S."/>
            <person name="Hadar Y."/>
            <person name="Minz D."/>
        </authorList>
    </citation>
    <scope>NUCLEOTIDE SEQUENCE [LARGE SCALE GENOMIC DNA]</scope>
    <source>
        <strain evidence="1 2">NT0128</strain>
    </source>
</reference>
<organism evidence="1 2">
    <name type="scientific">Stutzerimonas stutzeri</name>
    <name type="common">Pseudomonas stutzeri</name>
    <dbReference type="NCBI Taxonomy" id="316"/>
    <lineage>
        <taxon>Bacteria</taxon>
        <taxon>Pseudomonadati</taxon>
        <taxon>Pseudomonadota</taxon>
        <taxon>Gammaproteobacteria</taxon>
        <taxon>Pseudomonadales</taxon>
        <taxon>Pseudomonadaceae</taxon>
        <taxon>Stutzerimonas</taxon>
    </lineage>
</organism>
<dbReference type="AlphaFoldDB" id="A0A0D9AM26"/>
<accession>A0A0D9AM26</accession>
<comment type="caution">
    <text evidence="1">The sequence shown here is derived from an EMBL/GenBank/DDBJ whole genome shotgun (WGS) entry which is preliminary data.</text>
</comment>
<sequence length="93" mass="10131">MKGAEAYVNDQWHSSGLADLPEGADGHCITLKFVIPRDAQFTGLITHVREVAQRHLSEFYKDRKVTHRPVEGSVVGDGSGDGIDLVFDVAPAQ</sequence>
<evidence type="ECO:0000313" key="2">
    <source>
        <dbReference type="Proteomes" id="UP000032487"/>
    </source>
</evidence>
<dbReference type="OrthoDB" id="6900655at2"/>
<protein>
    <submittedName>
        <fullName evidence="1">Uncharacterized protein</fullName>
    </submittedName>
</protein>
<proteinExistence type="predicted"/>
<dbReference type="EMBL" id="JYHV01000016">
    <property type="protein sequence ID" value="KJH82110.1"/>
    <property type="molecule type" value="Genomic_DNA"/>
</dbReference>
<name>A0A0D9AM26_STUST</name>